<accession>A0A0Q9XT07</accession>
<dbReference type="PATRIC" id="fig|217031.4.peg.5517"/>
<evidence type="ECO:0000313" key="3">
    <source>
        <dbReference type="Proteomes" id="UP000053881"/>
    </source>
</evidence>
<comment type="caution">
    <text evidence="2">The sequence shown here is derived from an EMBL/GenBank/DDBJ whole genome shotgun (WGS) entry which is preliminary data.</text>
</comment>
<keyword evidence="2" id="KW-0808">Transferase</keyword>
<keyword evidence="2" id="KW-0489">Methyltransferase</keyword>
<dbReference type="GO" id="GO:0032259">
    <property type="term" value="P:methylation"/>
    <property type="evidence" value="ECO:0007669"/>
    <property type="project" value="UniProtKB-KW"/>
</dbReference>
<evidence type="ECO:0000313" key="2">
    <source>
        <dbReference type="EMBL" id="KRG11675.1"/>
    </source>
</evidence>
<organism evidence="2 3">
    <name type="scientific">Lederbergia galactosidilytica</name>
    <dbReference type="NCBI Taxonomy" id="217031"/>
    <lineage>
        <taxon>Bacteria</taxon>
        <taxon>Bacillati</taxon>
        <taxon>Bacillota</taxon>
        <taxon>Bacilli</taxon>
        <taxon>Bacillales</taxon>
        <taxon>Bacillaceae</taxon>
        <taxon>Lederbergia</taxon>
    </lineage>
</organism>
<proteinExistence type="predicted"/>
<name>A0A0Q9XT07_9BACI</name>
<dbReference type="EMBL" id="LGPB01000117">
    <property type="protein sequence ID" value="KRG11675.1"/>
    <property type="molecule type" value="Genomic_DNA"/>
</dbReference>
<dbReference type="Pfam" id="PF14192">
    <property type="entry name" value="DUF4314"/>
    <property type="match status" value="1"/>
</dbReference>
<dbReference type="AlphaFoldDB" id="A0A0Q9XT07"/>
<dbReference type="Proteomes" id="UP000053881">
    <property type="component" value="Unassembled WGS sequence"/>
</dbReference>
<evidence type="ECO:0000259" key="1">
    <source>
        <dbReference type="Pfam" id="PF14192"/>
    </source>
</evidence>
<reference evidence="2 3" key="1">
    <citation type="submission" date="2015-06" db="EMBL/GenBank/DDBJ databases">
        <title>Genome sequencing project of Bacillus galactosidilyticus PL133.</title>
        <authorList>
            <person name="Gaiero J."/>
            <person name="Nicol R."/>
            <person name="Habash M."/>
        </authorList>
    </citation>
    <scope>NUCLEOTIDE SEQUENCE [LARGE SCALE GENOMIC DNA]</scope>
    <source>
        <strain evidence="2 3">PL133</strain>
    </source>
</reference>
<dbReference type="GO" id="GO:0008168">
    <property type="term" value="F:methyltransferase activity"/>
    <property type="evidence" value="ECO:0007669"/>
    <property type="project" value="UniProtKB-KW"/>
</dbReference>
<gene>
    <name evidence="2" type="ORF">ACA29_16260</name>
</gene>
<protein>
    <submittedName>
        <fullName evidence="2">Methyltransferase</fullName>
    </submittedName>
</protein>
<feature type="domain" description="DUF4314" evidence="1">
    <location>
        <begin position="6"/>
        <end position="72"/>
    </location>
</feature>
<dbReference type="InterPro" id="IPR025463">
    <property type="entry name" value="DUF4314"/>
</dbReference>
<sequence>MNNITKESLNKLKKQYQTGTRVRLIEMDDPYSNLIPGDEGTVSFVDDIGTIHIKWDKGSSLGIVFGVDKCLIIEQ</sequence>